<dbReference type="GO" id="GO:0005925">
    <property type="term" value="C:focal adhesion"/>
    <property type="evidence" value="ECO:0007669"/>
    <property type="project" value="TreeGrafter"/>
</dbReference>
<feature type="disulfide bond" evidence="17">
    <location>
        <begin position="518"/>
        <end position="547"/>
    </location>
</feature>
<evidence type="ECO:0000313" key="24">
    <source>
        <dbReference type="EMBL" id="KAK2713413.1"/>
    </source>
</evidence>
<keyword evidence="6" id="KW-0479">Metal-binding</keyword>
<keyword evidence="4" id="KW-0245">EGF-like domain</keyword>
<dbReference type="InterPro" id="IPR014836">
    <property type="entry name" value="Integrin_bsu_cyt_dom"/>
</dbReference>
<dbReference type="PIRSF" id="PIRSF002512">
    <property type="entry name" value="Integrin_B"/>
    <property type="match status" value="1"/>
</dbReference>
<evidence type="ECO:0000256" key="19">
    <source>
        <dbReference type="SAM" id="Phobius"/>
    </source>
</evidence>
<evidence type="ECO:0000259" key="21">
    <source>
        <dbReference type="SMART" id="SM00187"/>
    </source>
</evidence>
<protein>
    <recommendedName>
        <fullName evidence="18">Integrin beta</fullName>
    </recommendedName>
</protein>
<dbReference type="GO" id="GO:0007229">
    <property type="term" value="P:integrin-mediated signaling pathway"/>
    <property type="evidence" value="ECO:0007669"/>
    <property type="project" value="UniProtKB-KW"/>
</dbReference>
<dbReference type="SUPFAM" id="SSF69179">
    <property type="entry name" value="Integrin domains"/>
    <property type="match status" value="1"/>
</dbReference>
<dbReference type="FunFam" id="3.40.50.410:FF:000002">
    <property type="entry name" value="Integrin beta"/>
    <property type="match status" value="1"/>
</dbReference>
<dbReference type="Gene3D" id="3.40.50.410">
    <property type="entry name" value="von Willebrand factor, type A domain"/>
    <property type="match status" value="1"/>
</dbReference>
<keyword evidence="12 19" id="KW-1133">Transmembrane helix</keyword>
<evidence type="ECO:0000259" key="22">
    <source>
        <dbReference type="SMART" id="SM01241"/>
    </source>
</evidence>
<evidence type="ECO:0000256" key="4">
    <source>
        <dbReference type="ARBA" id="ARBA00022536"/>
    </source>
</evidence>
<sequence length="784" mass="86686">MTKLVLLFFALGISLGQDGPNRGDTAKSRSLVEDISGDICSRGVTNCGECLQKPGCVWCADKQVGDKTRVRCKPAFSENECAKVVNLIPSVKEIAQTGTYLSPKNIKASLRRDQPLNMTIKYVQEDFPVDLYVLLDLSYSMKDDKDKLSTLGGAIAEEMRNITKDFRLGFGSFVDKTVLPFARPVLSQMDIDKGITVLTYGFKHHLTLTDDAVAFEEKVKATSVSTNIDSPEGGLEALVQAIVCNEIGWRKESRKLIILCTDADYHAAGDGKLGGIIIPNDGKCHLSKIPGTEEYNYDWVNKHDYPSVGQLAYIASKNRANIIFAATREKVDVYKRLAAEINGASSAQLTDDSSNIVEVVKKEYQKMSGTIILQDEDTPSHISLKYFVKCGQESDFKERRGCDNVKKGEELEFRVQIALTKCLSGDTRDVFKISPVGLQEEVSIEVISMCECPCASYPEINSPTCLGRGNLSCGICECAPLYSGNTCECDIADISDKGDECKQEGDQIECGGRGECKCGKCDCKSRYSGNYCECDNESCTRRNDELCSGEDHGQCECGTCKCKPGWSGEACECSTATDKCIRAGATDICSNSGDCFCNKCSCKITDEGRYTGEFCETCPTCNDQECEKYRISVHCTAFGESPFIGGNCDQVDNVTVAWINSTDDTYLNEDERICRFQDDNGCTYRFIYLTTDVVKTFKMIMFGEEKKDCPKPADIAAIAGGVTALTLLIGLGLILLWRILTYIHDKREYARFEDQRLKEQWARDDNPIYKDPETTFKNPAYGKG</sequence>
<dbReference type="Pfam" id="PF08725">
    <property type="entry name" value="Integrin_b_cyt"/>
    <property type="match status" value="1"/>
</dbReference>
<evidence type="ECO:0000256" key="20">
    <source>
        <dbReference type="SAM" id="SignalP"/>
    </source>
</evidence>
<dbReference type="InterPro" id="IPR057073">
    <property type="entry name" value="EGF_integrin_2"/>
</dbReference>
<dbReference type="GO" id="GO:0009986">
    <property type="term" value="C:cell surface"/>
    <property type="evidence" value="ECO:0007669"/>
    <property type="project" value="TreeGrafter"/>
</dbReference>
<evidence type="ECO:0000256" key="1">
    <source>
        <dbReference type="ARBA" id="ARBA00004251"/>
    </source>
</evidence>
<keyword evidence="25" id="KW-1185">Reference proteome</keyword>
<dbReference type="PRINTS" id="PR01186">
    <property type="entry name" value="INTEGRINB"/>
</dbReference>
<evidence type="ECO:0000256" key="9">
    <source>
        <dbReference type="ARBA" id="ARBA00022837"/>
    </source>
</evidence>
<evidence type="ECO:0000256" key="18">
    <source>
        <dbReference type="RuleBase" id="RU000633"/>
    </source>
</evidence>
<evidence type="ECO:0000256" key="15">
    <source>
        <dbReference type="ARBA" id="ARBA00023157"/>
    </source>
</evidence>
<feature type="disulfide bond" evidence="17">
    <location>
        <begin position="562"/>
        <end position="571"/>
    </location>
</feature>
<feature type="disulfide bond" evidence="17">
    <location>
        <begin position="473"/>
        <end position="510"/>
    </location>
</feature>
<feature type="disulfide bond" evidence="17">
    <location>
        <begin position="390"/>
        <end position="402"/>
    </location>
</feature>
<dbReference type="SUPFAM" id="SSF53300">
    <property type="entry name" value="vWA-like"/>
    <property type="match status" value="1"/>
</dbReference>
<keyword evidence="10" id="KW-0460">Magnesium</keyword>
<evidence type="ECO:0000256" key="7">
    <source>
        <dbReference type="ARBA" id="ARBA00022729"/>
    </source>
</evidence>
<dbReference type="InterPro" id="IPR036465">
    <property type="entry name" value="vWFA_dom_sf"/>
</dbReference>
<evidence type="ECO:0000256" key="16">
    <source>
        <dbReference type="ARBA" id="ARBA00023180"/>
    </source>
</evidence>
<keyword evidence="5 18" id="KW-0812">Transmembrane</keyword>
<evidence type="ECO:0000256" key="6">
    <source>
        <dbReference type="ARBA" id="ARBA00022723"/>
    </source>
</evidence>
<dbReference type="InterPro" id="IPR002369">
    <property type="entry name" value="Integrin_bsu_VWA"/>
</dbReference>
<feature type="signal peptide" evidence="20">
    <location>
        <begin position="1"/>
        <end position="16"/>
    </location>
</feature>
<feature type="disulfide bond" evidence="17">
    <location>
        <begin position="595"/>
        <end position="600"/>
    </location>
</feature>
<dbReference type="GO" id="GO:0007160">
    <property type="term" value="P:cell-matrix adhesion"/>
    <property type="evidence" value="ECO:0007669"/>
    <property type="project" value="TreeGrafter"/>
</dbReference>
<evidence type="ECO:0000256" key="5">
    <source>
        <dbReference type="ARBA" id="ARBA00022692"/>
    </source>
</evidence>
<keyword evidence="13 18" id="KW-0401">Integrin</keyword>
<dbReference type="PANTHER" id="PTHR10082:SF60">
    <property type="entry name" value="INTEGRIN BETA-PS"/>
    <property type="match status" value="1"/>
</dbReference>
<feature type="disulfide bond" evidence="17">
    <location>
        <begin position="573"/>
        <end position="580"/>
    </location>
</feature>
<dbReference type="SMART" id="SM00187">
    <property type="entry name" value="INB"/>
    <property type="match status" value="1"/>
</dbReference>
<feature type="disulfide bond" evidence="17">
    <location>
        <begin position="478"/>
        <end position="487"/>
    </location>
</feature>
<keyword evidence="14 19" id="KW-0472">Membrane</keyword>
<evidence type="ECO:0000256" key="12">
    <source>
        <dbReference type="ARBA" id="ARBA00022989"/>
    </source>
</evidence>
<feature type="disulfide bond" evidence="17">
    <location>
        <begin position="626"/>
        <end position="635"/>
    </location>
</feature>
<evidence type="ECO:0000256" key="13">
    <source>
        <dbReference type="ARBA" id="ARBA00023037"/>
    </source>
</evidence>
<gene>
    <name evidence="24" type="ORF">QYM36_009320</name>
</gene>
<dbReference type="PANTHER" id="PTHR10082">
    <property type="entry name" value="INTEGRIN BETA SUBUNIT"/>
    <property type="match status" value="1"/>
</dbReference>
<feature type="disulfide bond" evidence="17">
    <location>
        <begin position="597"/>
        <end position="648"/>
    </location>
</feature>
<feature type="disulfide bond" evidence="17">
    <location>
        <begin position="602"/>
        <end position="615"/>
    </location>
</feature>
<dbReference type="Pfam" id="PF00362">
    <property type="entry name" value="Integrin_beta"/>
    <property type="match status" value="1"/>
</dbReference>
<evidence type="ECO:0000256" key="2">
    <source>
        <dbReference type="ARBA" id="ARBA00007449"/>
    </source>
</evidence>
<dbReference type="EMBL" id="JAVRJZ010000014">
    <property type="protein sequence ID" value="KAK2713413.1"/>
    <property type="molecule type" value="Genomic_DNA"/>
</dbReference>
<dbReference type="GO" id="GO:0016477">
    <property type="term" value="P:cell migration"/>
    <property type="evidence" value="ECO:0007669"/>
    <property type="project" value="TreeGrafter"/>
</dbReference>
<feature type="domain" description="Integrin beta subunit cytoplasmic" evidence="22">
    <location>
        <begin position="738"/>
        <end position="784"/>
    </location>
</feature>
<keyword evidence="3" id="KW-1003">Cell membrane</keyword>
<accession>A0AA88KZM2</accession>
<dbReference type="InterPro" id="IPR032695">
    <property type="entry name" value="Integrin_dom_sf"/>
</dbReference>
<dbReference type="AlphaFoldDB" id="A0AA88KZM2"/>
<dbReference type="PROSITE" id="PS52047">
    <property type="entry name" value="I_EGF_2"/>
    <property type="match status" value="2"/>
</dbReference>
<dbReference type="GO" id="GO:0007157">
    <property type="term" value="P:heterophilic cell-cell adhesion via plasma membrane cell adhesion molecules"/>
    <property type="evidence" value="ECO:0007669"/>
    <property type="project" value="UniProtKB-ARBA"/>
</dbReference>
<feature type="disulfide bond" evidence="17">
    <location>
        <begin position="557"/>
        <end position="589"/>
    </location>
</feature>
<feature type="chain" id="PRO_5041728923" description="Integrin beta" evidence="20">
    <location>
        <begin position="17"/>
        <end position="784"/>
    </location>
</feature>
<keyword evidence="15 17" id="KW-1015">Disulfide bond</keyword>
<dbReference type="InterPro" id="IPR036349">
    <property type="entry name" value="Integrin_bsu_tail_dom_sf"/>
</dbReference>
<feature type="disulfide bond" evidence="17">
    <location>
        <begin position="47"/>
        <end position="56"/>
    </location>
</feature>
<evidence type="ECO:0000256" key="17">
    <source>
        <dbReference type="PIRSR" id="PIRSR002512-1"/>
    </source>
</evidence>
<feature type="disulfide bond" evidence="17">
    <location>
        <begin position="534"/>
        <end position="539"/>
    </location>
</feature>
<evidence type="ECO:0000256" key="11">
    <source>
        <dbReference type="ARBA" id="ARBA00022889"/>
    </source>
</evidence>
<keyword evidence="8" id="KW-0677">Repeat</keyword>
<evidence type="ECO:0000256" key="8">
    <source>
        <dbReference type="ARBA" id="ARBA00022737"/>
    </source>
</evidence>
<reference evidence="24" key="1">
    <citation type="submission" date="2023-07" db="EMBL/GenBank/DDBJ databases">
        <title>Chromosome-level genome assembly of Artemia franciscana.</title>
        <authorList>
            <person name="Jo E."/>
        </authorList>
    </citation>
    <scope>NUCLEOTIDE SEQUENCE</scope>
    <source>
        <tissue evidence="24">Whole body</tissue>
    </source>
</reference>
<dbReference type="Gene3D" id="2.60.40.1510">
    <property type="entry name" value="ntegrin, alpha v. Chain A, domain 3"/>
    <property type="match status" value="1"/>
</dbReference>
<feature type="disulfide bond" evidence="17">
    <location>
        <begin position="465"/>
        <end position="476"/>
    </location>
</feature>
<keyword evidence="7 20" id="KW-0732">Signal</keyword>
<feature type="domain" description="Integrin beta subunit VWA" evidence="21">
    <location>
        <begin position="46"/>
        <end position="452"/>
    </location>
</feature>
<dbReference type="SUPFAM" id="SSF69687">
    <property type="entry name" value="Integrin beta tail domain"/>
    <property type="match status" value="1"/>
</dbReference>
<feature type="disulfide bond" evidence="17">
    <location>
        <begin position="523"/>
        <end position="532"/>
    </location>
</feature>
<dbReference type="Gene3D" id="1.20.5.100">
    <property type="entry name" value="Cytochrome c1, transmembrane anchor, C-terminal"/>
    <property type="match status" value="1"/>
</dbReference>
<feature type="disulfide bond" evidence="17">
    <location>
        <begin position="450"/>
        <end position="454"/>
    </location>
</feature>
<evidence type="ECO:0000256" key="14">
    <source>
        <dbReference type="ARBA" id="ARBA00023136"/>
    </source>
</evidence>
<dbReference type="SMART" id="SM01242">
    <property type="entry name" value="Integrin_B_tail"/>
    <property type="match status" value="1"/>
</dbReference>
<dbReference type="GO" id="GO:0005178">
    <property type="term" value="F:integrin binding"/>
    <property type="evidence" value="ECO:0007669"/>
    <property type="project" value="TreeGrafter"/>
</dbReference>
<dbReference type="GO" id="GO:0008305">
    <property type="term" value="C:integrin complex"/>
    <property type="evidence" value="ECO:0007669"/>
    <property type="project" value="TreeGrafter"/>
</dbReference>
<comment type="caution">
    <text evidence="24">The sequence shown here is derived from an EMBL/GenBank/DDBJ whole genome shotgun (WGS) entry which is preliminary data.</text>
</comment>
<dbReference type="InterPro" id="IPR040622">
    <property type="entry name" value="EGF_integrin_1"/>
</dbReference>
<evidence type="ECO:0000259" key="23">
    <source>
        <dbReference type="SMART" id="SM01242"/>
    </source>
</evidence>
<feature type="disulfide bond" evidence="17">
    <location>
        <begin position="244"/>
        <end position="284"/>
    </location>
</feature>
<feature type="disulfide bond" evidence="17">
    <location>
        <begin position="555"/>
        <end position="560"/>
    </location>
</feature>
<name>A0AA88KZM2_ARTSF</name>
<comment type="similarity">
    <text evidence="2 18">Belongs to the integrin beta chain family.</text>
</comment>
<keyword evidence="9" id="KW-0106">Calcium</keyword>
<feature type="domain" description="Integrin beta subunit tail" evidence="23">
    <location>
        <begin position="626"/>
        <end position="714"/>
    </location>
</feature>
<evidence type="ECO:0000313" key="25">
    <source>
        <dbReference type="Proteomes" id="UP001187531"/>
    </source>
</evidence>
<keyword evidence="16" id="KW-0325">Glycoprotein</keyword>
<dbReference type="Proteomes" id="UP001187531">
    <property type="component" value="Unassembled WGS sequence"/>
</dbReference>
<dbReference type="Gene3D" id="2.10.25.10">
    <property type="entry name" value="Laminin"/>
    <property type="match status" value="4"/>
</dbReference>
<dbReference type="Pfam" id="PF23105">
    <property type="entry name" value="EGF_integrin"/>
    <property type="match status" value="1"/>
</dbReference>
<feature type="disulfide bond" evidence="17">
    <location>
        <begin position="516"/>
        <end position="521"/>
    </location>
</feature>
<dbReference type="FunFam" id="2.10.25.10:FF:000036">
    <property type="entry name" value="Integrin beta"/>
    <property type="match status" value="1"/>
</dbReference>
<dbReference type="SUPFAM" id="SSF57196">
    <property type="entry name" value="EGF/Laminin"/>
    <property type="match status" value="1"/>
</dbReference>
<dbReference type="GO" id="GO:0033627">
    <property type="term" value="P:cell adhesion mediated by integrin"/>
    <property type="evidence" value="ECO:0007669"/>
    <property type="project" value="TreeGrafter"/>
</dbReference>
<dbReference type="InterPro" id="IPR012896">
    <property type="entry name" value="Integrin_bsu_tail"/>
</dbReference>
<evidence type="ECO:0000256" key="10">
    <source>
        <dbReference type="ARBA" id="ARBA00022842"/>
    </source>
</evidence>
<dbReference type="InterPro" id="IPR015812">
    <property type="entry name" value="Integrin_bsu"/>
</dbReference>
<proteinExistence type="inferred from homology"/>
<evidence type="ECO:0000256" key="3">
    <source>
        <dbReference type="ARBA" id="ARBA00022475"/>
    </source>
</evidence>
<organism evidence="24 25">
    <name type="scientific">Artemia franciscana</name>
    <name type="common">Brine shrimp</name>
    <name type="synonym">Artemia sanfranciscana</name>
    <dbReference type="NCBI Taxonomy" id="6661"/>
    <lineage>
        <taxon>Eukaryota</taxon>
        <taxon>Metazoa</taxon>
        <taxon>Ecdysozoa</taxon>
        <taxon>Arthropoda</taxon>
        <taxon>Crustacea</taxon>
        <taxon>Branchiopoda</taxon>
        <taxon>Anostraca</taxon>
        <taxon>Artemiidae</taxon>
        <taxon>Artemia</taxon>
    </lineage>
</organism>
<dbReference type="SMART" id="SM01241">
    <property type="entry name" value="Integrin_b_cyt"/>
    <property type="match status" value="1"/>
</dbReference>
<feature type="disulfide bond" evidence="17">
    <location>
        <begin position="489"/>
        <end position="501"/>
    </location>
</feature>
<keyword evidence="11 18" id="KW-0130">Cell adhesion</keyword>
<dbReference type="GO" id="GO:0046872">
    <property type="term" value="F:metal ion binding"/>
    <property type="evidence" value="ECO:0007669"/>
    <property type="project" value="UniProtKB-KW"/>
</dbReference>
<comment type="subcellular location">
    <subcellularLocation>
        <location evidence="1 18">Cell membrane</location>
        <topology evidence="1 18">Single-pass type I membrane protein</topology>
    </subcellularLocation>
</comment>
<dbReference type="InterPro" id="IPR057243">
    <property type="entry name" value="Integrin_I-EGF_CS"/>
</dbReference>
<feature type="disulfide bond" evidence="17">
    <location>
        <begin position="50"/>
        <end position="81"/>
    </location>
</feature>
<feature type="transmembrane region" description="Helical" evidence="19">
    <location>
        <begin position="715"/>
        <end position="737"/>
    </location>
</feature>
<dbReference type="PROSITE" id="PS00243">
    <property type="entry name" value="I_EGF_1"/>
    <property type="match status" value="1"/>
</dbReference>
<dbReference type="Pfam" id="PF18372">
    <property type="entry name" value="I-EGF_1"/>
    <property type="match status" value="1"/>
</dbReference>